<proteinExistence type="predicted"/>
<keyword evidence="1" id="KW-0175">Coiled coil</keyword>
<gene>
    <name evidence="3" type="ORF">ANCCAN_04891</name>
</gene>
<name>A0A368GXG4_ANCCA</name>
<accession>A0A368GXG4</accession>
<organism evidence="3 4">
    <name type="scientific">Ancylostoma caninum</name>
    <name type="common">Dog hookworm</name>
    <dbReference type="NCBI Taxonomy" id="29170"/>
    <lineage>
        <taxon>Eukaryota</taxon>
        <taxon>Metazoa</taxon>
        <taxon>Ecdysozoa</taxon>
        <taxon>Nematoda</taxon>
        <taxon>Chromadorea</taxon>
        <taxon>Rhabditida</taxon>
        <taxon>Rhabditina</taxon>
        <taxon>Rhabditomorpha</taxon>
        <taxon>Strongyloidea</taxon>
        <taxon>Ancylostomatidae</taxon>
        <taxon>Ancylostomatinae</taxon>
        <taxon>Ancylostoma</taxon>
    </lineage>
</organism>
<comment type="caution">
    <text evidence="3">The sequence shown here is derived from an EMBL/GenBank/DDBJ whole genome shotgun (WGS) entry which is preliminary data.</text>
</comment>
<dbReference type="CDD" id="cd21931">
    <property type="entry name" value="TD_EMAP-like"/>
    <property type="match status" value="1"/>
</dbReference>
<dbReference type="EMBL" id="JOJR01000039">
    <property type="protein sequence ID" value="RCN49014.1"/>
    <property type="molecule type" value="Genomic_DNA"/>
</dbReference>
<evidence type="ECO:0000256" key="2">
    <source>
        <dbReference type="SAM" id="MobiDB-lite"/>
    </source>
</evidence>
<evidence type="ECO:0000256" key="1">
    <source>
        <dbReference type="SAM" id="Coils"/>
    </source>
</evidence>
<feature type="coiled-coil region" evidence="1">
    <location>
        <begin position="38"/>
        <end position="65"/>
    </location>
</feature>
<dbReference type="STRING" id="29170.A0A368GXG4"/>
<dbReference type="OrthoDB" id="47802at2759"/>
<keyword evidence="4" id="KW-1185">Reference proteome</keyword>
<sequence length="207" mass="22933">MYFDPFEPIREETAGRARAFREHFEKRGCSDDLLLAENESLRIRVAELEKTVSRQQSELMLLQTTSADLLRRLAKLEATQNNGIANSGLKGGCGLHSESKCWQYDRDGLKIEEQMLKRTKGNGVYASPRLNDSISSVKGFSNTMVNVSVGKSSRGSPLRKWMSHQNVKGSPSSTNLLSESTTSGRTTPSLVSASHHQSSWTVPRSIS</sequence>
<dbReference type="Proteomes" id="UP000252519">
    <property type="component" value="Unassembled WGS sequence"/>
</dbReference>
<evidence type="ECO:0000313" key="3">
    <source>
        <dbReference type="EMBL" id="RCN49014.1"/>
    </source>
</evidence>
<feature type="region of interest" description="Disordered" evidence="2">
    <location>
        <begin position="151"/>
        <end position="207"/>
    </location>
</feature>
<evidence type="ECO:0000313" key="4">
    <source>
        <dbReference type="Proteomes" id="UP000252519"/>
    </source>
</evidence>
<reference evidence="3 4" key="1">
    <citation type="submission" date="2014-10" db="EMBL/GenBank/DDBJ databases">
        <title>Draft genome of the hookworm Ancylostoma caninum.</title>
        <authorList>
            <person name="Mitreva M."/>
        </authorList>
    </citation>
    <scope>NUCLEOTIDE SEQUENCE [LARGE SCALE GENOMIC DNA]</scope>
    <source>
        <strain evidence="3 4">Baltimore</strain>
    </source>
</reference>
<dbReference type="AlphaFoldDB" id="A0A368GXG4"/>
<feature type="compositionally biased region" description="Polar residues" evidence="2">
    <location>
        <begin position="184"/>
        <end position="207"/>
    </location>
</feature>
<dbReference type="InterPro" id="IPR049813">
    <property type="entry name" value="Elp-1-like_TD"/>
</dbReference>
<protein>
    <submittedName>
        <fullName evidence="3">Uncharacterized protein</fullName>
    </submittedName>
</protein>
<feature type="compositionally biased region" description="Low complexity" evidence="2">
    <location>
        <begin position="170"/>
        <end position="183"/>
    </location>
</feature>